<name>A0A1Z5K9F5_FISSO</name>
<dbReference type="SMART" id="SM00240">
    <property type="entry name" value="FHA"/>
    <property type="match status" value="1"/>
</dbReference>
<reference evidence="2 3" key="1">
    <citation type="journal article" date="2015" name="Plant Cell">
        <title>Oil accumulation by the oleaginous diatom Fistulifera solaris as revealed by the genome and transcriptome.</title>
        <authorList>
            <person name="Tanaka T."/>
            <person name="Maeda Y."/>
            <person name="Veluchamy A."/>
            <person name="Tanaka M."/>
            <person name="Abida H."/>
            <person name="Marechal E."/>
            <person name="Bowler C."/>
            <person name="Muto M."/>
            <person name="Sunaga Y."/>
            <person name="Tanaka M."/>
            <person name="Yoshino T."/>
            <person name="Taniguchi T."/>
            <person name="Fukuda Y."/>
            <person name="Nemoto M."/>
            <person name="Matsumoto M."/>
            <person name="Wong P.S."/>
            <person name="Aburatani S."/>
            <person name="Fujibuchi W."/>
        </authorList>
    </citation>
    <scope>NUCLEOTIDE SEQUENCE [LARGE SCALE GENOMIC DNA]</scope>
    <source>
        <strain evidence="2 3">JPCC DA0580</strain>
    </source>
</reference>
<dbReference type="OrthoDB" id="687730at2759"/>
<proteinExistence type="predicted"/>
<feature type="domain" description="FHA" evidence="1">
    <location>
        <begin position="107"/>
        <end position="162"/>
    </location>
</feature>
<gene>
    <name evidence="2" type="ORF">FisN_14Hh207</name>
</gene>
<sequence>MTSTLLNDVPFPTGKSTVEEALNFVLQQALAKTDKKAEMALKVLRQELEDGVRELYSCHEQMMENCENSKPLAEDKKGAKDMLKIDIISGEHAGSTFFVTPKPNKPCLLGRSKGKKFKQNGVSLCHDLEVSTTHGKFTVENGTFYFIDTGSSNGTLIRDEDVRVDVPYPLEDGIEMKVGQSILKVTFVSQ</sequence>
<dbReference type="Pfam" id="PF00498">
    <property type="entry name" value="FHA"/>
    <property type="match status" value="1"/>
</dbReference>
<evidence type="ECO:0000313" key="2">
    <source>
        <dbReference type="EMBL" id="GAX22578.1"/>
    </source>
</evidence>
<dbReference type="InterPro" id="IPR000253">
    <property type="entry name" value="FHA_dom"/>
</dbReference>
<dbReference type="EMBL" id="BDSP01000184">
    <property type="protein sequence ID" value="GAX22578.1"/>
    <property type="molecule type" value="Genomic_DNA"/>
</dbReference>
<dbReference type="AlphaFoldDB" id="A0A1Z5K9F5"/>
<protein>
    <recommendedName>
        <fullName evidence="1">FHA domain-containing protein</fullName>
    </recommendedName>
</protein>
<dbReference type="Gene3D" id="2.60.200.20">
    <property type="match status" value="1"/>
</dbReference>
<keyword evidence="3" id="KW-1185">Reference proteome</keyword>
<evidence type="ECO:0000259" key="1">
    <source>
        <dbReference type="PROSITE" id="PS50006"/>
    </source>
</evidence>
<dbReference type="InterPro" id="IPR008984">
    <property type="entry name" value="SMAD_FHA_dom_sf"/>
</dbReference>
<dbReference type="PROSITE" id="PS50006">
    <property type="entry name" value="FHA_DOMAIN"/>
    <property type="match status" value="1"/>
</dbReference>
<evidence type="ECO:0000313" key="3">
    <source>
        <dbReference type="Proteomes" id="UP000198406"/>
    </source>
</evidence>
<dbReference type="SUPFAM" id="SSF49879">
    <property type="entry name" value="SMAD/FHA domain"/>
    <property type="match status" value="1"/>
</dbReference>
<organism evidence="2 3">
    <name type="scientific">Fistulifera solaris</name>
    <name type="common">Oleaginous diatom</name>
    <dbReference type="NCBI Taxonomy" id="1519565"/>
    <lineage>
        <taxon>Eukaryota</taxon>
        <taxon>Sar</taxon>
        <taxon>Stramenopiles</taxon>
        <taxon>Ochrophyta</taxon>
        <taxon>Bacillariophyta</taxon>
        <taxon>Bacillariophyceae</taxon>
        <taxon>Bacillariophycidae</taxon>
        <taxon>Naviculales</taxon>
        <taxon>Naviculaceae</taxon>
        <taxon>Fistulifera</taxon>
    </lineage>
</organism>
<dbReference type="Proteomes" id="UP000198406">
    <property type="component" value="Unassembled WGS sequence"/>
</dbReference>
<comment type="caution">
    <text evidence="2">The sequence shown here is derived from an EMBL/GenBank/DDBJ whole genome shotgun (WGS) entry which is preliminary data.</text>
</comment>
<dbReference type="InParanoid" id="A0A1Z5K9F5"/>
<accession>A0A1Z5K9F5</accession>